<organism evidence="3">
    <name type="scientific">Alexandrium catenella</name>
    <name type="common">Red tide dinoflagellate</name>
    <name type="synonym">Gonyaulax catenella</name>
    <dbReference type="NCBI Taxonomy" id="2925"/>
    <lineage>
        <taxon>Eukaryota</taxon>
        <taxon>Sar</taxon>
        <taxon>Alveolata</taxon>
        <taxon>Dinophyceae</taxon>
        <taxon>Gonyaulacales</taxon>
        <taxon>Pyrocystaceae</taxon>
        <taxon>Alexandrium</taxon>
    </lineage>
</organism>
<gene>
    <name evidence="3" type="ORF">ACAT0790_LOCUS60035</name>
</gene>
<dbReference type="Pfam" id="PF07859">
    <property type="entry name" value="Abhydrolase_3"/>
    <property type="match status" value="1"/>
</dbReference>
<evidence type="ECO:0000256" key="1">
    <source>
        <dbReference type="ARBA" id="ARBA00022801"/>
    </source>
</evidence>
<sequence>MKAPKAPRVAAMTRGVLARRCLRIGLGKARRPEQPIYERKTWPWLPYWISLHAERGAVWKCWFGHRLARTTQDGRKHRACVFCEQKAGKGEPIRACPKCPWVVCSACEGRPRLSPLADDPLFHGPDSPALLPPTGIKQPSSRGTVIICPGGNYEFLVPHEGLPAAEWLAASGVRSLVLRYRHLPAYSLDDMLEDLRDAAAIVKQTYGGPVAAMGFSAGGHLVASLALEGHGVGAKSKRPLDAQVLVYPCIDGSDWVDPESCGFHDFEKSFPKAQSLMKGREALLGGRGFAAPPTFMVASTADEASPPKEHTDKYARALRRAAVPYVYMRRDFGPHGFGLEGGWTGKCLGWLLQRGFGAAPPVGAAAAAGNKA</sequence>
<dbReference type="SUPFAM" id="SSF53474">
    <property type="entry name" value="alpha/beta-Hydrolases"/>
    <property type="match status" value="1"/>
</dbReference>
<dbReference type="AlphaFoldDB" id="A0A7S1S3V0"/>
<dbReference type="InterPro" id="IPR050300">
    <property type="entry name" value="GDXG_lipolytic_enzyme"/>
</dbReference>
<dbReference type="GO" id="GO:0016787">
    <property type="term" value="F:hydrolase activity"/>
    <property type="evidence" value="ECO:0007669"/>
    <property type="project" value="UniProtKB-KW"/>
</dbReference>
<accession>A0A7S1S3V0</accession>
<dbReference type="Gene3D" id="3.40.50.1820">
    <property type="entry name" value="alpha/beta hydrolase"/>
    <property type="match status" value="1"/>
</dbReference>
<evidence type="ECO:0000313" key="3">
    <source>
        <dbReference type="EMBL" id="CAD9183263.1"/>
    </source>
</evidence>
<reference evidence="3" key="1">
    <citation type="submission" date="2021-01" db="EMBL/GenBank/DDBJ databases">
        <authorList>
            <person name="Corre E."/>
            <person name="Pelletier E."/>
            <person name="Niang G."/>
            <person name="Scheremetjew M."/>
            <person name="Finn R."/>
            <person name="Kale V."/>
            <person name="Holt S."/>
            <person name="Cochrane G."/>
            <person name="Meng A."/>
            <person name="Brown T."/>
            <person name="Cohen L."/>
        </authorList>
    </citation>
    <scope>NUCLEOTIDE SEQUENCE</scope>
    <source>
        <strain evidence="3">OF101</strain>
    </source>
</reference>
<dbReference type="PANTHER" id="PTHR48081:SF6">
    <property type="entry name" value="PEPTIDASE S9 PROLYL OLIGOPEPTIDASE CATALYTIC DOMAIN-CONTAINING PROTEIN"/>
    <property type="match status" value="1"/>
</dbReference>
<dbReference type="PANTHER" id="PTHR48081">
    <property type="entry name" value="AB HYDROLASE SUPERFAMILY PROTEIN C4A8.06C"/>
    <property type="match status" value="1"/>
</dbReference>
<dbReference type="InterPro" id="IPR013094">
    <property type="entry name" value="AB_hydrolase_3"/>
</dbReference>
<dbReference type="EMBL" id="HBGE01100795">
    <property type="protein sequence ID" value="CAD9183263.1"/>
    <property type="molecule type" value="Transcribed_RNA"/>
</dbReference>
<name>A0A7S1S3V0_ALECA</name>
<dbReference type="InterPro" id="IPR029058">
    <property type="entry name" value="AB_hydrolase_fold"/>
</dbReference>
<protein>
    <recommendedName>
        <fullName evidence="2">Alpha/beta hydrolase fold-3 domain-containing protein</fullName>
    </recommendedName>
</protein>
<keyword evidence="1" id="KW-0378">Hydrolase</keyword>
<proteinExistence type="predicted"/>
<evidence type="ECO:0000259" key="2">
    <source>
        <dbReference type="Pfam" id="PF07859"/>
    </source>
</evidence>
<feature type="domain" description="Alpha/beta hydrolase fold-3" evidence="2">
    <location>
        <begin position="170"/>
        <end position="297"/>
    </location>
</feature>